<evidence type="ECO:0000256" key="6">
    <source>
        <dbReference type="ARBA" id="ARBA00023077"/>
    </source>
</evidence>
<evidence type="ECO:0000256" key="2">
    <source>
        <dbReference type="ARBA" id="ARBA00022448"/>
    </source>
</evidence>
<evidence type="ECO:0000256" key="4">
    <source>
        <dbReference type="ARBA" id="ARBA00022692"/>
    </source>
</evidence>
<dbReference type="AlphaFoldDB" id="A0A1G5ZEW7"/>
<evidence type="ECO:0000259" key="13">
    <source>
        <dbReference type="Pfam" id="PF07715"/>
    </source>
</evidence>
<dbReference type="GO" id="GO:0044718">
    <property type="term" value="P:siderophore transmembrane transport"/>
    <property type="evidence" value="ECO:0007669"/>
    <property type="project" value="TreeGrafter"/>
</dbReference>
<dbReference type="STRING" id="279824.SAMN03080617_03711"/>
<dbReference type="Pfam" id="PF07715">
    <property type="entry name" value="Plug"/>
    <property type="match status" value="1"/>
</dbReference>
<dbReference type="InterPro" id="IPR037066">
    <property type="entry name" value="Plug_dom_sf"/>
</dbReference>
<comment type="subcellular location">
    <subcellularLocation>
        <location evidence="1 10">Cell outer membrane</location>
        <topology evidence="1 10">Multi-pass membrane protein</topology>
    </subcellularLocation>
</comment>
<keyword evidence="2 10" id="KW-0813">Transport</keyword>
<evidence type="ECO:0000259" key="12">
    <source>
        <dbReference type="Pfam" id="PF00593"/>
    </source>
</evidence>
<keyword evidence="5" id="KW-0732">Signal</keyword>
<evidence type="ECO:0000256" key="9">
    <source>
        <dbReference type="ARBA" id="ARBA00023237"/>
    </source>
</evidence>
<evidence type="ECO:0000256" key="11">
    <source>
        <dbReference type="RuleBase" id="RU003357"/>
    </source>
</evidence>
<keyword evidence="7 10" id="KW-0472">Membrane</keyword>
<organism evidence="14 15">
    <name type="scientific">Algoriphagus alkaliphilus</name>
    <dbReference type="NCBI Taxonomy" id="279824"/>
    <lineage>
        <taxon>Bacteria</taxon>
        <taxon>Pseudomonadati</taxon>
        <taxon>Bacteroidota</taxon>
        <taxon>Cytophagia</taxon>
        <taxon>Cytophagales</taxon>
        <taxon>Cyclobacteriaceae</taxon>
        <taxon>Algoriphagus</taxon>
    </lineage>
</organism>
<dbReference type="InterPro" id="IPR012910">
    <property type="entry name" value="Plug_dom"/>
</dbReference>
<evidence type="ECO:0000256" key="7">
    <source>
        <dbReference type="ARBA" id="ARBA00023136"/>
    </source>
</evidence>
<dbReference type="PROSITE" id="PS52016">
    <property type="entry name" value="TONB_DEPENDENT_REC_3"/>
    <property type="match status" value="1"/>
</dbReference>
<keyword evidence="9 10" id="KW-0998">Cell outer membrane</keyword>
<dbReference type="PANTHER" id="PTHR30069">
    <property type="entry name" value="TONB-DEPENDENT OUTER MEMBRANE RECEPTOR"/>
    <property type="match status" value="1"/>
</dbReference>
<evidence type="ECO:0000256" key="5">
    <source>
        <dbReference type="ARBA" id="ARBA00022729"/>
    </source>
</evidence>
<dbReference type="Gene3D" id="2.170.130.10">
    <property type="entry name" value="TonB-dependent receptor, plug domain"/>
    <property type="match status" value="1"/>
</dbReference>
<keyword evidence="6 11" id="KW-0798">TonB box</keyword>
<keyword evidence="8" id="KW-0675">Receptor</keyword>
<dbReference type="Gene3D" id="2.40.170.20">
    <property type="entry name" value="TonB-dependent receptor, beta-barrel domain"/>
    <property type="match status" value="1"/>
</dbReference>
<dbReference type="InterPro" id="IPR000531">
    <property type="entry name" value="Beta-barrel_TonB"/>
</dbReference>
<evidence type="ECO:0000256" key="3">
    <source>
        <dbReference type="ARBA" id="ARBA00022452"/>
    </source>
</evidence>
<dbReference type="Pfam" id="PF00593">
    <property type="entry name" value="TonB_dep_Rec_b-barrel"/>
    <property type="match status" value="1"/>
</dbReference>
<gene>
    <name evidence="14" type="ORF">SAMN03080617_03711</name>
</gene>
<keyword evidence="3 10" id="KW-1134">Transmembrane beta strand</keyword>
<evidence type="ECO:0000256" key="8">
    <source>
        <dbReference type="ARBA" id="ARBA00023170"/>
    </source>
</evidence>
<dbReference type="EMBL" id="FMXE01000035">
    <property type="protein sequence ID" value="SDA93344.1"/>
    <property type="molecule type" value="Genomic_DNA"/>
</dbReference>
<dbReference type="GO" id="GO:0009279">
    <property type="term" value="C:cell outer membrane"/>
    <property type="evidence" value="ECO:0007669"/>
    <property type="project" value="UniProtKB-SubCell"/>
</dbReference>
<dbReference type="PANTHER" id="PTHR30069:SF29">
    <property type="entry name" value="HEMOGLOBIN AND HEMOGLOBIN-HAPTOGLOBIN-BINDING PROTEIN 1-RELATED"/>
    <property type="match status" value="1"/>
</dbReference>
<evidence type="ECO:0000313" key="15">
    <source>
        <dbReference type="Proteomes" id="UP000198756"/>
    </source>
</evidence>
<sequence length="631" mass="71112">MILIGLARRGKRPLPLAKLPIILMKKALLIGCLAILSFQANSQTDTTTQNLNEVIIQENRIQIPFSKQSRNISLIDRQQIETTPGRSLQEVLSFVPGVDVRQRGVTGVQADIGIRGGSFEQTLMLLNGIKLSDPQTGHHMMNIPVPLVNIDRIEVLKGPASRIFGQNAYTGAVNVITSLSDKQSLRLQGYGGDFGMKGINLAGSLPVGKYRQNLAVSYDDSNGHQYNSDYQVSNIFYEGGLDLNSKNSIRGMIAYTDRTFGANGFYTSAFPDQWESIQTTLASLSHTFTSGALSLNTRMYGRRNSDEYRLRRNEPQFYQNNHTSDVFALETNGSYKSKLGVTGFGVELRKEQIESNNLGDHERSLTGVFLEQMVNVGEKTDIRAGVYSNYYSEYGWKHFPGLEVGFQATKAIRLYSGIGSSFRIPTYTDLFYVGPTNIGNPDLQPEQARSFEFGGKWSHSNWRGELVYFNRYSESVIEWTRINTVEPWQPQNFNEVTFNGVEASAYYRVNPNGRSVKVKELMFSYNFIDANFTTQEGLESRYALTALRNQVIGGVLVGFGEKVEWNTKMRYVERISLDPYFLLDMRVDYNRMGKLGFFAETSNITNTDYIEAGTVQMPGRWFRAGFMVNLE</sequence>
<feature type="domain" description="TonB-dependent receptor plug" evidence="13">
    <location>
        <begin position="68"/>
        <end position="171"/>
    </location>
</feature>
<proteinExistence type="inferred from homology"/>
<evidence type="ECO:0000256" key="10">
    <source>
        <dbReference type="PROSITE-ProRule" id="PRU01360"/>
    </source>
</evidence>
<dbReference type="Proteomes" id="UP000198756">
    <property type="component" value="Unassembled WGS sequence"/>
</dbReference>
<feature type="domain" description="TonB-dependent receptor-like beta-barrel" evidence="12">
    <location>
        <begin position="216"/>
        <end position="590"/>
    </location>
</feature>
<accession>A0A1G5ZEW7</accession>
<keyword evidence="4 10" id="KW-0812">Transmembrane</keyword>
<protein>
    <submittedName>
        <fullName evidence="14">Iron complex outermembrane recepter protein</fullName>
    </submittedName>
</protein>
<comment type="similarity">
    <text evidence="10 11">Belongs to the TonB-dependent receptor family.</text>
</comment>
<dbReference type="GO" id="GO:0015344">
    <property type="term" value="F:siderophore uptake transmembrane transporter activity"/>
    <property type="evidence" value="ECO:0007669"/>
    <property type="project" value="TreeGrafter"/>
</dbReference>
<reference evidence="15" key="1">
    <citation type="submission" date="2016-10" db="EMBL/GenBank/DDBJ databases">
        <authorList>
            <person name="Varghese N."/>
            <person name="Submissions S."/>
        </authorList>
    </citation>
    <scope>NUCLEOTIDE SEQUENCE [LARGE SCALE GENOMIC DNA]</scope>
    <source>
        <strain evidence="15">DSM 22703</strain>
    </source>
</reference>
<keyword evidence="15" id="KW-1185">Reference proteome</keyword>
<dbReference type="SUPFAM" id="SSF56935">
    <property type="entry name" value="Porins"/>
    <property type="match status" value="1"/>
</dbReference>
<evidence type="ECO:0000313" key="14">
    <source>
        <dbReference type="EMBL" id="SDA93344.1"/>
    </source>
</evidence>
<dbReference type="InterPro" id="IPR036942">
    <property type="entry name" value="Beta-barrel_TonB_sf"/>
</dbReference>
<evidence type="ECO:0000256" key="1">
    <source>
        <dbReference type="ARBA" id="ARBA00004571"/>
    </source>
</evidence>
<name>A0A1G5ZEW7_9BACT</name>
<dbReference type="InterPro" id="IPR039426">
    <property type="entry name" value="TonB-dep_rcpt-like"/>
</dbReference>